<reference evidence="2 3" key="1">
    <citation type="submission" date="2024-04" db="EMBL/GenBank/DDBJ databases">
        <title>Novel genus in family Flammeovirgaceae.</title>
        <authorList>
            <person name="Nguyen T.H."/>
            <person name="Vuong T.Q."/>
            <person name="Le H."/>
            <person name="Kim S.-G."/>
        </authorList>
    </citation>
    <scope>NUCLEOTIDE SEQUENCE [LARGE SCALE GENOMIC DNA]</scope>
    <source>
        <strain evidence="2 3">JCM 23209</strain>
    </source>
</reference>
<keyword evidence="1" id="KW-0812">Transmembrane</keyword>
<evidence type="ECO:0000313" key="3">
    <source>
        <dbReference type="Proteomes" id="UP001403385"/>
    </source>
</evidence>
<evidence type="ECO:0000256" key="1">
    <source>
        <dbReference type="SAM" id="Phobius"/>
    </source>
</evidence>
<evidence type="ECO:0000313" key="2">
    <source>
        <dbReference type="EMBL" id="MEN7548699.1"/>
    </source>
</evidence>
<comment type="caution">
    <text evidence="2">The sequence shown here is derived from an EMBL/GenBank/DDBJ whole genome shotgun (WGS) entry which is preliminary data.</text>
</comment>
<feature type="transmembrane region" description="Helical" evidence="1">
    <location>
        <begin position="6"/>
        <end position="22"/>
    </location>
</feature>
<feature type="transmembrane region" description="Helical" evidence="1">
    <location>
        <begin position="52"/>
        <end position="70"/>
    </location>
</feature>
<protein>
    <submittedName>
        <fullName evidence="2">Uncharacterized protein</fullName>
    </submittedName>
</protein>
<proteinExistence type="predicted"/>
<keyword evidence="1" id="KW-1133">Transmembrane helix</keyword>
<dbReference type="EMBL" id="JBDKWZ010000006">
    <property type="protein sequence ID" value="MEN7548699.1"/>
    <property type="molecule type" value="Genomic_DNA"/>
</dbReference>
<dbReference type="Proteomes" id="UP001403385">
    <property type="component" value="Unassembled WGS sequence"/>
</dbReference>
<organism evidence="2 3">
    <name type="scientific">Rapidithrix thailandica</name>
    <dbReference type="NCBI Taxonomy" id="413964"/>
    <lineage>
        <taxon>Bacteria</taxon>
        <taxon>Pseudomonadati</taxon>
        <taxon>Bacteroidota</taxon>
        <taxon>Cytophagia</taxon>
        <taxon>Cytophagales</taxon>
        <taxon>Flammeovirgaceae</taxon>
        <taxon>Rapidithrix</taxon>
    </lineage>
</organism>
<dbReference type="AlphaFoldDB" id="A0AAW9RV92"/>
<dbReference type="RefSeq" id="WP_346821476.1">
    <property type="nucleotide sequence ID" value="NZ_JBDKWZ010000006.1"/>
</dbReference>
<gene>
    <name evidence="2" type="ORF">AAG747_12315</name>
</gene>
<feature type="transmembrane region" description="Helical" evidence="1">
    <location>
        <begin position="82"/>
        <end position="102"/>
    </location>
</feature>
<keyword evidence="3" id="KW-1185">Reference proteome</keyword>
<accession>A0AAW9RV92</accession>
<sequence>MNIPIVIANVLTLLAFIVHTFIGDKEIRSIEPVAGQAENFEKQERWTMARCGWHWISFDLLFASIGLGLINFTDFFRDKNTLLLLLSVYFLGYAVVWMITILISRQFPKNMIKLGQWGLLLVISGLIYWGTAWGQ</sequence>
<name>A0AAW9RV92_9BACT</name>
<keyword evidence="1" id="KW-0472">Membrane</keyword>
<feature type="transmembrane region" description="Helical" evidence="1">
    <location>
        <begin position="114"/>
        <end position="131"/>
    </location>
</feature>